<protein>
    <submittedName>
        <fullName evidence="1">Uncharacterized protein</fullName>
    </submittedName>
</protein>
<accession>A0A9P0M2K2</accession>
<comment type="caution">
    <text evidence="1">The sequence shown here is derived from an EMBL/GenBank/DDBJ whole genome shotgun (WGS) entry which is preliminary data.</text>
</comment>
<organism evidence="1 2">
    <name type="scientific">Acanthoscelides obtectus</name>
    <name type="common">Bean weevil</name>
    <name type="synonym">Bruchus obtectus</name>
    <dbReference type="NCBI Taxonomy" id="200917"/>
    <lineage>
        <taxon>Eukaryota</taxon>
        <taxon>Metazoa</taxon>
        <taxon>Ecdysozoa</taxon>
        <taxon>Arthropoda</taxon>
        <taxon>Hexapoda</taxon>
        <taxon>Insecta</taxon>
        <taxon>Pterygota</taxon>
        <taxon>Neoptera</taxon>
        <taxon>Endopterygota</taxon>
        <taxon>Coleoptera</taxon>
        <taxon>Polyphaga</taxon>
        <taxon>Cucujiformia</taxon>
        <taxon>Chrysomeloidea</taxon>
        <taxon>Chrysomelidae</taxon>
        <taxon>Bruchinae</taxon>
        <taxon>Bruchini</taxon>
        <taxon>Acanthoscelides</taxon>
    </lineage>
</organism>
<reference evidence="1" key="1">
    <citation type="submission" date="2022-03" db="EMBL/GenBank/DDBJ databases">
        <authorList>
            <person name="Sayadi A."/>
        </authorList>
    </citation>
    <scope>NUCLEOTIDE SEQUENCE</scope>
</reference>
<evidence type="ECO:0000313" key="2">
    <source>
        <dbReference type="Proteomes" id="UP001152888"/>
    </source>
</evidence>
<gene>
    <name evidence="1" type="ORF">ACAOBT_LOCUS29911</name>
</gene>
<evidence type="ECO:0000313" key="1">
    <source>
        <dbReference type="EMBL" id="CAH2007940.1"/>
    </source>
</evidence>
<proteinExistence type="predicted"/>
<dbReference type="Proteomes" id="UP001152888">
    <property type="component" value="Unassembled WGS sequence"/>
</dbReference>
<sequence>MHRDIKIDVSTIIDRFANRMNRRLDFVI</sequence>
<dbReference type="AlphaFoldDB" id="A0A9P0M2K2"/>
<dbReference type="EMBL" id="CAKOFQ010007773">
    <property type="protein sequence ID" value="CAH2007940.1"/>
    <property type="molecule type" value="Genomic_DNA"/>
</dbReference>
<name>A0A9P0M2K2_ACAOB</name>
<keyword evidence="2" id="KW-1185">Reference proteome</keyword>